<protein>
    <submittedName>
        <fullName evidence="1">Enamine deaminase RidA, house cleaning of reactive enamine intermediates, YjgF/YER057c/UK114 family</fullName>
    </submittedName>
</protein>
<dbReference type="AlphaFoldDB" id="A0A8G2BKL7"/>
<sequence length="130" mass="14884">MIGRRIYSGAPFEEMAGYARAVVDPPYVFVSGTTGFDPDTLEFPEDVESQCENCFRIIERALTQAGSRMDHMIRVRVFVATREEFERIKPIIKRHCDAARPANTTILAELAEPYMRVEVEVTAKLEDNRR</sequence>
<dbReference type="OrthoDB" id="9783572at2"/>
<accession>A0A8G2BKL7</accession>
<dbReference type="Pfam" id="PF01042">
    <property type="entry name" value="Ribonuc_L-PSP"/>
    <property type="match status" value="1"/>
</dbReference>
<evidence type="ECO:0000313" key="1">
    <source>
        <dbReference type="EMBL" id="SDG26247.1"/>
    </source>
</evidence>
<dbReference type="PANTHER" id="PTHR43857:SF1">
    <property type="entry name" value="YJGH FAMILY PROTEIN"/>
    <property type="match status" value="1"/>
</dbReference>
<dbReference type="Gene3D" id="3.30.1330.40">
    <property type="entry name" value="RutC-like"/>
    <property type="match status" value="1"/>
</dbReference>
<organism evidence="1 2">
    <name type="scientific">Thalassobaculum litoreum DSM 18839</name>
    <dbReference type="NCBI Taxonomy" id="1123362"/>
    <lineage>
        <taxon>Bacteria</taxon>
        <taxon>Pseudomonadati</taxon>
        <taxon>Pseudomonadota</taxon>
        <taxon>Alphaproteobacteria</taxon>
        <taxon>Rhodospirillales</taxon>
        <taxon>Thalassobaculaceae</taxon>
        <taxon>Thalassobaculum</taxon>
    </lineage>
</organism>
<dbReference type="CDD" id="cd06154">
    <property type="entry name" value="YjgF_YER057c_UK114_like_6"/>
    <property type="match status" value="1"/>
</dbReference>
<comment type="caution">
    <text evidence="1">The sequence shown here is derived from an EMBL/GenBank/DDBJ whole genome shotgun (WGS) entry which is preliminary data.</text>
</comment>
<dbReference type="PANTHER" id="PTHR43857">
    <property type="entry name" value="BLR7761 PROTEIN"/>
    <property type="match status" value="1"/>
</dbReference>
<proteinExistence type="predicted"/>
<dbReference type="Proteomes" id="UP000198615">
    <property type="component" value="Unassembled WGS sequence"/>
</dbReference>
<dbReference type="InterPro" id="IPR006175">
    <property type="entry name" value="YjgF/YER057c/UK114"/>
</dbReference>
<dbReference type="SUPFAM" id="SSF55298">
    <property type="entry name" value="YjgF-like"/>
    <property type="match status" value="1"/>
</dbReference>
<dbReference type="EMBL" id="FNBW01000013">
    <property type="protein sequence ID" value="SDG26247.1"/>
    <property type="molecule type" value="Genomic_DNA"/>
</dbReference>
<dbReference type="RefSeq" id="WP_028794975.1">
    <property type="nucleotide sequence ID" value="NZ_FNBW01000013.1"/>
</dbReference>
<reference evidence="1 2" key="1">
    <citation type="submission" date="2016-10" db="EMBL/GenBank/DDBJ databases">
        <authorList>
            <person name="Varghese N."/>
            <person name="Submissions S."/>
        </authorList>
    </citation>
    <scope>NUCLEOTIDE SEQUENCE [LARGE SCALE GENOMIC DNA]</scope>
    <source>
        <strain evidence="1 2">DSM 18839</strain>
    </source>
</reference>
<evidence type="ECO:0000313" key="2">
    <source>
        <dbReference type="Proteomes" id="UP000198615"/>
    </source>
</evidence>
<keyword evidence="2" id="KW-1185">Reference proteome</keyword>
<dbReference type="InterPro" id="IPR035959">
    <property type="entry name" value="RutC-like_sf"/>
</dbReference>
<gene>
    <name evidence="1" type="ORF">SAMN05660686_03820</name>
</gene>
<name>A0A8G2BKL7_9PROT</name>